<reference evidence="9" key="1">
    <citation type="submission" date="2021-01" db="UniProtKB">
        <authorList>
            <consortium name="EnsemblMetazoa"/>
        </authorList>
    </citation>
    <scope>IDENTIFICATION</scope>
</reference>
<keyword evidence="10" id="KW-1185">Reference proteome</keyword>
<evidence type="ECO:0000256" key="4">
    <source>
        <dbReference type="ARBA" id="ARBA00022833"/>
    </source>
</evidence>
<dbReference type="CDD" id="cd08831">
    <property type="entry name" value="ArfGap_ArfGap2_3_like"/>
    <property type="match status" value="1"/>
</dbReference>
<dbReference type="InParanoid" id="A0A7M7JX66"/>
<dbReference type="GO" id="GO:0005096">
    <property type="term" value="F:GTPase activator activity"/>
    <property type="evidence" value="ECO:0007669"/>
    <property type="project" value="UniProtKB-KW"/>
</dbReference>
<evidence type="ECO:0000259" key="8">
    <source>
        <dbReference type="PROSITE" id="PS50115"/>
    </source>
</evidence>
<feature type="coiled-coil region" evidence="6">
    <location>
        <begin position="308"/>
        <end position="338"/>
    </location>
</feature>
<dbReference type="FunCoup" id="A0A7M7JX66">
    <property type="interactions" value="1512"/>
</dbReference>
<dbReference type="GO" id="GO:0048205">
    <property type="term" value="P:COPI coating of Golgi vesicle"/>
    <property type="evidence" value="ECO:0007669"/>
    <property type="project" value="TreeGrafter"/>
</dbReference>
<name>A0A7M7JX66_VARDE</name>
<sequence>MLQLAMRSYVERSDSREALLLGPYAKEATSASVVCRIVTVAHGSKMADIPSKNDITAVFKRLRSIPANKQCFDCGAKNPTWSSVTYGVFICIDCSAVHRGLGTHISFVRSTNLDTTYTWIQLRSMQLGGNANATSFFSSHGVTVLQVDAKQKYNSRAASLYREKLHSMAAAAMKTHSTKLWIDDTHHGDHPSGEGAKQDSLDFFEEHTSKSAQQQLEEASQECLFNSNTSGSINNNLFANQQQSNNNNNIIESNSGKNTGQSGVAGDASGLAEGRKSVNTIGAKKIGGLGAKRVGCGLGARKAGGLGAQKAAVNFDELEKEAKQREEMRAHMEAQQKLSIVQKKEQQEKQLANMRLAYQHVSVAQKKEPQMRPMDLKKTEQMERLVMGFGGGYGVSHSALSDMKVISQDEPSKNRDESRVDKLSKGSSSMFERSAIDDDEEEDDEYIVKSFRGLGFGGPPKYSDSPFSRNVKNSGSSSNNNNNNNDSNNSGSEWNKTGDDWTVIDSKGTGWSKNDFQWLDDYIERSVPSSKPSSGRNSAPSRSAGNSNAKLGTEPARGVPKSLTIGALSSSSSSADAQEVVKKFANAKSISSDQFFGGDQSNDYETRANLSRFEGSNAISSSDYFGNGQSGNAGASTGSLSAHAPNLYEIKEGLRDGATKVATRLSSIASGVMSSLQEKYGS</sequence>
<protein>
    <recommendedName>
        <fullName evidence="8">Arf-GAP domain-containing protein</fullName>
    </recommendedName>
</protein>
<keyword evidence="1" id="KW-0343">GTPase activation</keyword>
<dbReference type="Proteomes" id="UP000594260">
    <property type="component" value="Unplaced"/>
</dbReference>
<keyword evidence="4" id="KW-0862">Zinc</keyword>
<evidence type="ECO:0000256" key="7">
    <source>
        <dbReference type="SAM" id="MobiDB-lite"/>
    </source>
</evidence>
<dbReference type="PANTHER" id="PTHR45686">
    <property type="entry name" value="ADP-RIBOSYLATION FACTOR GTPASE ACTIVATING PROTEIN 3, ISOFORM H-RELATED"/>
    <property type="match status" value="1"/>
</dbReference>
<evidence type="ECO:0000256" key="1">
    <source>
        <dbReference type="ARBA" id="ARBA00022468"/>
    </source>
</evidence>
<feature type="region of interest" description="Disordered" evidence="7">
    <location>
        <begin position="526"/>
        <end position="574"/>
    </location>
</feature>
<feature type="compositionally biased region" description="Low complexity" evidence="7">
    <location>
        <begin position="246"/>
        <end position="258"/>
    </location>
</feature>
<feature type="region of interest" description="Disordered" evidence="7">
    <location>
        <begin position="406"/>
        <end position="443"/>
    </location>
</feature>
<dbReference type="PANTHER" id="PTHR45686:SF4">
    <property type="entry name" value="ADP-RIBOSYLATION FACTOR GTPASE ACTIVATING PROTEIN 3, ISOFORM H"/>
    <property type="match status" value="1"/>
</dbReference>
<evidence type="ECO:0000256" key="6">
    <source>
        <dbReference type="SAM" id="Coils"/>
    </source>
</evidence>
<dbReference type="GO" id="GO:0000139">
    <property type="term" value="C:Golgi membrane"/>
    <property type="evidence" value="ECO:0007669"/>
    <property type="project" value="GOC"/>
</dbReference>
<dbReference type="PROSITE" id="PS50115">
    <property type="entry name" value="ARFGAP"/>
    <property type="match status" value="1"/>
</dbReference>
<feature type="domain" description="Arf-GAP" evidence="8">
    <location>
        <begin position="56"/>
        <end position="165"/>
    </location>
</feature>
<dbReference type="InterPro" id="IPR037278">
    <property type="entry name" value="ARFGAP/RecO"/>
</dbReference>
<dbReference type="InterPro" id="IPR038508">
    <property type="entry name" value="ArfGAP_dom_sf"/>
</dbReference>
<dbReference type="PRINTS" id="PR00405">
    <property type="entry name" value="REVINTRACTNG"/>
</dbReference>
<dbReference type="GO" id="GO:0008270">
    <property type="term" value="F:zinc ion binding"/>
    <property type="evidence" value="ECO:0007669"/>
    <property type="project" value="UniProtKB-KW"/>
</dbReference>
<feature type="region of interest" description="Disordered" evidence="7">
    <location>
        <begin position="458"/>
        <end position="514"/>
    </location>
</feature>
<dbReference type="SMART" id="SM00105">
    <property type="entry name" value="ArfGap"/>
    <property type="match status" value="1"/>
</dbReference>
<dbReference type="RefSeq" id="XP_022652414.1">
    <property type="nucleotide sequence ID" value="XM_022796679.1"/>
</dbReference>
<dbReference type="CTD" id="26286"/>
<dbReference type="KEGG" id="vde:111246681"/>
<evidence type="ECO:0000256" key="2">
    <source>
        <dbReference type="ARBA" id="ARBA00022723"/>
    </source>
</evidence>
<dbReference type="GeneID" id="111246681"/>
<feature type="compositionally biased region" description="Low complexity" evidence="7">
    <location>
        <begin position="473"/>
        <end position="492"/>
    </location>
</feature>
<dbReference type="Gene3D" id="1.10.220.150">
    <property type="entry name" value="Arf GTPase activating protein"/>
    <property type="match status" value="1"/>
</dbReference>
<keyword evidence="2" id="KW-0479">Metal-binding</keyword>
<evidence type="ECO:0000256" key="3">
    <source>
        <dbReference type="ARBA" id="ARBA00022771"/>
    </source>
</evidence>
<accession>A0A7M7JX66</accession>
<feature type="compositionally biased region" description="Polar residues" evidence="7">
    <location>
        <begin position="527"/>
        <end position="550"/>
    </location>
</feature>
<feature type="region of interest" description="Disordered" evidence="7">
    <location>
        <begin position="246"/>
        <end position="270"/>
    </location>
</feature>
<dbReference type="Pfam" id="PF01412">
    <property type="entry name" value="ArfGap"/>
    <property type="match status" value="1"/>
</dbReference>
<keyword evidence="6" id="KW-0175">Coiled coil</keyword>
<dbReference type="AlphaFoldDB" id="A0A7M7JX66"/>
<organism evidence="9 10">
    <name type="scientific">Varroa destructor</name>
    <name type="common">Honeybee mite</name>
    <dbReference type="NCBI Taxonomy" id="109461"/>
    <lineage>
        <taxon>Eukaryota</taxon>
        <taxon>Metazoa</taxon>
        <taxon>Ecdysozoa</taxon>
        <taxon>Arthropoda</taxon>
        <taxon>Chelicerata</taxon>
        <taxon>Arachnida</taxon>
        <taxon>Acari</taxon>
        <taxon>Parasitiformes</taxon>
        <taxon>Mesostigmata</taxon>
        <taxon>Gamasina</taxon>
        <taxon>Dermanyssoidea</taxon>
        <taxon>Varroidae</taxon>
        <taxon>Varroa</taxon>
    </lineage>
</organism>
<evidence type="ECO:0000256" key="5">
    <source>
        <dbReference type="PROSITE-ProRule" id="PRU00288"/>
    </source>
</evidence>
<evidence type="ECO:0000313" key="10">
    <source>
        <dbReference type="Proteomes" id="UP000594260"/>
    </source>
</evidence>
<dbReference type="FunFam" id="1.10.220.150:FF:000004">
    <property type="entry name" value="Putative ADP-ribosylation factor GTPase-activating protein 2"/>
    <property type="match status" value="1"/>
</dbReference>
<keyword evidence="3 5" id="KW-0863">Zinc-finger</keyword>
<dbReference type="InterPro" id="IPR001164">
    <property type="entry name" value="ArfGAP_dom"/>
</dbReference>
<dbReference type="OrthoDB" id="983479at2759"/>
<proteinExistence type="predicted"/>
<dbReference type="OMA" id="PANQVCF"/>
<dbReference type="EnsemblMetazoa" id="XM_022796679">
    <property type="protein sequence ID" value="XP_022652414"/>
    <property type="gene ID" value="LOC111246681"/>
</dbReference>
<feature type="compositionally biased region" description="Basic and acidic residues" evidence="7">
    <location>
        <begin position="410"/>
        <end position="424"/>
    </location>
</feature>
<dbReference type="SUPFAM" id="SSF57863">
    <property type="entry name" value="ArfGap/RecO-like zinc finger"/>
    <property type="match status" value="1"/>
</dbReference>
<evidence type="ECO:0000313" key="9">
    <source>
        <dbReference type="EnsemblMetazoa" id="XP_022652414"/>
    </source>
</evidence>